<evidence type="ECO:0000313" key="7">
    <source>
        <dbReference type="EMBL" id="MCD7108551.1"/>
    </source>
</evidence>
<feature type="transmembrane region" description="Helical" evidence="6">
    <location>
        <begin position="281"/>
        <end position="300"/>
    </location>
</feature>
<dbReference type="Pfam" id="PF01554">
    <property type="entry name" value="MatE"/>
    <property type="match status" value="2"/>
</dbReference>
<reference evidence="7" key="1">
    <citation type="submission" date="2021-12" db="EMBL/GenBank/DDBJ databases">
        <authorList>
            <person name="Li Y."/>
        </authorList>
    </citation>
    <scope>NUCLEOTIDE SEQUENCE</scope>
    <source>
        <strain evidence="7">DKSPLA3</strain>
    </source>
</reference>
<feature type="transmembrane region" description="Helical" evidence="6">
    <location>
        <begin position="206"/>
        <end position="227"/>
    </location>
</feature>
<keyword evidence="4 6" id="KW-1133">Transmembrane helix</keyword>
<evidence type="ECO:0000313" key="8">
    <source>
        <dbReference type="Proteomes" id="UP001139089"/>
    </source>
</evidence>
<feature type="transmembrane region" description="Helical" evidence="6">
    <location>
        <begin position="177"/>
        <end position="200"/>
    </location>
</feature>
<dbReference type="NCBIfam" id="TIGR00797">
    <property type="entry name" value="matE"/>
    <property type="match status" value="1"/>
</dbReference>
<organism evidence="7 8">
    <name type="scientific">Rhizobium quercicola</name>
    <dbReference type="NCBI Taxonomy" id="2901226"/>
    <lineage>
        <taxon>Bacteria</taxon>
        <taxon>Pseudomonadati</taxon>
        <taxon>Pseudomonadota</taxon>
        <taxon>Alphaproteobacteria</taxon>
        <taxon>Hyphomicrobiales</taxon>
        <taxon>Rhizobiaceae</taxon>
        <taxon>Rhizobium/Agrobacterium group</taxon>
        <taxon>Rhizobium</taxon>
    </lineage>
</organism>
<dbReference type="RefSeq" id="WP_231812672.1">
    <property type="nucleotide sequence ID" value="NZ_JAJOZR010000003.1"/>
</dbReference>
<keyword evidence="5 6" id="KW-0472">Membrane</keyword>
<evidence type="ECO:0000256" key="3">
    <source>
        <dbReference type="ARBA" id="ARBA00022692"/>
    </source>
</evidence>
<dbReference type="PANTHER" id="PTHR42893:SF46">
    <property type="entry name" value="PROTEIN DETOXIFICATION 44, CHLOROPLASTIC"/>
    <property type="match status" value="1"/>
</dbReference>
<dbReference type="EMBL" id="JAJOZR010000003">
    <property type="protein sequence ID" value="MCD7108551.1"/>
    <property type="molecule type" value="Genomic_DNA"/>
</dbReference>
<dbReference type="CDD" id="cd13136">
    <property type="entry name" value="MATE_DinF_like"/>
    <property type="match status" value="1"/>
</dbReference>
<feature type="transmembrane region" description="Helical" evidence="6">
    <location>
        <begin position="105"/>
        <end position="129"/>
    </location>
</feature>
<dbReference type="GO" id="GO:0042910">
    <property type="term" value="F:xenobiotic transmembrane transporter activity"/>
    <property type="evidence" value="ECO:0007669"/>
    <property type="project" value="InterPro"/>
</dbReference>
<feature type="transmembrane region" description="Helical" evidence="6">
    <location>
        <begin position="330"/>
        <end position="352"/>
    </location>
</feature>
<feature type="transmembrane region" description="Helical" evidence="6">
    <location>
        <begin position="402"/>
        <end position="420"/>
    </location>
</feature>
<feature type="transmembrane region" description="Helical" evidence="6">
    <location>
        <begin position="372"/>
        <end position="395"/>
    </location>
</feature>
<protein>
    <submittedName>
        <fullName evidence="7">MATE family efflux transporter</fullName>
    </submittedName>
</protein>
<comment type="caution">
    <text evidence="7">The sequence shown here is derived from an EMBL/GenBank/DDBJ whole genome shotgun (WGS) entry which is preliminary data.</text>
</comment>
<feature type="transmembrane region" description="Helical" evidence="6">
    <location>
        <begin position="27"/>
        <end position="48"/>
    </location>
</feature>
<dbReference type="InterPro" id="IPR044644">
    <property type="entry name" value="DinF-like"/>
</dbReference>
<keyword evidence="3 6" id="KW-0812">Transmembrane</keyword>
<dbReference type="GO" id="GO:0005886">
    <property type="term" value="C:plasma membrane"/>
    <property type="evidence" value="ECO:0007669"/>
    <property type="project" value="TreeGrafter"/>
</dbReference>
<gene>
    <name evidence="7" type="ORF">LRX75_05785</name>
</gene>
<evidence type="ECO:0000256" key="6">
    <source>
        <dbReference type="SAM" id="Phobius"/>
    </source>
</evidence>
<comment type="similarity">
    <text evidence="2">Belongs to the multi antimicrobial extrusion (MATE) (TC 2.A.66.1) family.</text>
</comment>
<sequence length="456" mass="48445">MQAGSIDRDGSGLDRQGAGAFHVTNRLILSIAVPMTLGFLTTPLLGLVDTAVIGRLGDATLLAGLAVGAVVFDLIFVTFNFLRSATTGLVAQAYGRGDRREEQTVFWRSMIIALTAGVATIAVSPLLLWAGLTLLDPGEAVAAVTRTYFLWRILAAPASLANYAILGYVLGRGQATLGLLLQTLINGVNIVLSITLGLYLGWGVAGVAIATLTGELVGALVGFAIVVSRFDPTARPAWREIAERAGLTRLFALNRDIMIRSFVLLAVFLVMTRVGTAFGPVTLAANAVLMTIFLVAGYYLDGLANAAEQLIGRAIGAAYRPAFERTLKMTALWSFGLATLTTLGFFLFGNALVDLLTTAPDVRAVAYGYTPWAALTAMTGALAFLMDGVFIGATWSRDMRNMMLAAFAIYVAALCALVPVFGNHGLWAALNLFLLCRGLLLWSRVPRRAAQTFAAQ</sequence>
<feature type="transmembrane region" description="Helical" evidence="6">
    <location>
        <begin position="257"/>
        <end position="275"/>
    </location>
</feature>
<dbReference type="Proteomes" id="UP001139089">
    <property type="component" value="Unassembled WGS sequence"/>
</dbReference>
<comment type="subcellular location">
    <subcellularLocation>
        <location evidence="1">Membrane</location>
        <topology evidence="1">Multi-pass membrane protein</topology>
    </subcellularLocation>
</comment>
<dbReference type="PANTHER" id="PTHR42893">
    <property type="entry name" value="PROTEIN DETOXIFICATION 44, CHLOROPLASTIC-RELATED"/>
    <property type="match status" value="1"/>
</dbReference>
<evidence type="ECO:0000256" key="4">
    <source>
        <dbReference type="ARBA" id="ARBA00022989"/>
    </source>
</evidence>
<dbReference type="AlphaFoldDB" id="A0A9X1SZM9"/>
<dbReference type="InterPro" id="IPR002528">
    <property type="entry name" value="MATE_fam"/>
</dbReference>
<keyword evidence="8" id="KW-1185">Reference proteome</keyword>
<name>A0A9X1SZM9_9HYPH</name>
<dbReference type="GO" id="GO:0015297">
    <property type="term" value="F:antiporter activity"/>
    <property type="evidence" value="ECO:0007669"/>
    <property type="project" value="InterPro"/>
</dbReference>
<evidence type="ECO:0000256" key="5">
    <source>
        <dbReference type="ARBA" id="ARBA00023136"/>
    </source>
</evidence>
<evidence type="ECO:0000256" key="1">
    <source>
        <dbReference type="ARBA" id="ARBA00004141"/>
    </source>
</evidence>
<feature type="transmembrane region" description="Helical" evidence="6">
    <location>
        <begin position="426"/>
        <end position="443"/>
    </location>
</feature>
<evidence type="ECO:0000256" key="2">
    <source>
        <dbReference type="ARBA" id="ARBA00010199"/>
    </source>
</evidence>
<proteinExistence type="inferred from homology"/>
<feature type="transmembrane region" description="Helical" evidence="6">
    <location>
        <begin position="60"/>
        <end position="82"/>
    </location>
</feature>
<feature type="transmembrane region" description="Helical" evidence="6">
    <location>
        <begin position="149"/>
        <end position="170"/>
    </location>
</feature>
<accession>A0A9X1SZM9</accession>